<evidence type="ECO:0000313" key="3">
    <source>
        <dbReference type="EMBL" id="TCK23117.1"/>
    </source>
</evidence>
<dbReference type="AlphaFoldDB" id="A0A4R1HL40"/>
<comment type="caution">
    <text evidence="3">The sequence shown here is derived from an EMBL/GenBank/DDBJ whole genome shotgun (WGS) entry which is preliminary data.</text>
</comment>
<dbReference type="InterPro" id="IPR050190">
    <property type="entry name" value="UPF0213_domain"/>
</dbReference>
<organism evidence="3 4">
    <name type="scientific">Ancylobacter aquaticus</name>
    <dbReference type="NCBI Taxonomy" id="100"/>
    <lineage>
        <taxon>Bacteria</taxon>
        <taxon>Pseudomonadati</taxon>
        <taxon>Pseudomonadota</taxon>
        <taxon>Alphaproteobacteria</taxon>
        <taxon>Hyphomicrobiales</taxon>
        <taxon>Xanthobacteraceae</taxon>
        <taxon>Ancylobacter</taxon>
    </lineage>
</organism>
<proteinExistence type="inferred from homology"/>
<dbReference type="CDD" id="cd10456">
    <property type="entry name" value="GIY-YIG_UPF0213"/>
    <property type="match status" value="1"/>
</dbReference>
<dbReference type="PANTHER" id="PTHR34477:SF1">
    <property type="entry name" value="UPF0213 PROTEIN YHBQ"/>
    <property type="match status" value="1"/>
</dbReference>
<dbReference type="EMBL" id="SMFY01000004">
    <property type="protein sequence ID" value="TCK23117.1"/>
    <property type="molecule type" value="Genomic_DNA"/>
</dbReference>
<dbReference type="RefSeq" id="WP_131836897.1">
    <property type="nucleotide sequence ID" value="NZ_SMFY01000004.1"/>
</dbReference>
<accession>A0A4R1HL40</accession>
<dbReference type="PANTHER" id="PTHR34477">
    <property type="entry name" value="UPF0213 PROTEIN YHBQ"/>
    <property type="match status" value="1"/>
</dbReference>
<dbReference type="SUPFAM" id="SSF82771">
    <property type="entry name" value="GIY-YIG endonuclease"/>
    <property type="match status" value="1"/>
</dbReference>
<evidence type="ECO:0000256" key="1">
    <source>
        <dbReference type="ARBA" id="ARBA00007435"/>
    </source>
</evidence>
<sequence>MGAFVYMLRCADGSFYVGSTSGPLDKRLAEHESGSYPGYTFRRRPVTLVWSEAFERITDAIAAERQIKGWTRVKKEALICSDWETLRHAARRQSVREG</sequence>
<dbReference type="Pfam" id="PF01541">
    <property type="entry name" value="GIY-YIG"/>
    <property type="match status" value="1"/>
</dbReference>
<keyword evidence="4" id="KW-1185">Reference proteome</keyword>
<dbReference type="Proteomes" id="UP000295030">
    <property type="component" value="Unassembled WGS sequence"/>
</dbReference>
<evidence type="ECO:0000313" key="4">
    <source>
        <dbReference type="Proteomes" id="UP000295030"/>
    </source>
</evidence>
<evidence type="ECO:0000259" key="2">
    <source>
        <dbReference type="PROSITE" id="PS50164"/>
    </source>
</evidence>
<name>A0A4R1HL40_ANCAQ</name>
<comment type="similarity">
    <text evidence="1">Belongs to the UPF0213 family.</text>
</comment>
<keyword evidence="3" id="KW-0378">Hydrolase</keyword>
<gene>
    <name evidence="3" type="ORF">EV667_3793</name>
</gene>
<dbReference type="PROSITE" id="PS50164">
    <property type="entry name" value="GIY_YIG"/>
    <property type="match status" value="1"/>
</dbReference>
<dbReference type="GO" id="GO:0004519">
    <property type="term" value="F:endonuclease activity"/>
    <property type="evidence" value="ECO:0007669"/>
    <property type="project" value="UniProtKB-KW"/>
</dbReference>
<keyword evidence="3" id="KW-0540">Nuclease</keyword>
<dbReference type="InterPro" id="IPR035901">
    <property type="entry name" value="GIY-YIG_endonuc_sf"/>
</dbReference>
<dbReference type="OrthoDB" id="287318at2"/>
<dbReference type="InterPro" id="IPR000305">
    <property type="entry name" value="GIY-YIG_endonuc"/>
</dbReference>
<keyword evidence="3" id="KW-0255">Endonuclease</keyword>
<dbReference type="Gene3D" id="3.40.1440.10">
    <property type="entry name" value="GIY-YIG endonuclease"/>
    <property type="match status" value="1"/>
</dbReference>
<reference evidence="3 4" key="1">
    <citation type="submission" date="2019-03" db="EMBL/GenBank/DDBJ databases">
        <title>Genomic Encyclopedia of Type Strains, Phase IV (KMG-IV): sequencing the most valuable type-strain genomes for metagenomic binning, comparative biology and taxonomic classification.</title>
        <authorList>
            <person name="Goeker M."/>
        </authorList>
    </citation>
    <scope>NUCLEOTIDE SEQUENCE [LARGE SCALE GENOMIC DNA]</scope>
    <source>
        <strain evidence="3 4">DSM 101</strain>
    </source>
</reference>
<feature type="domain" description="GIY-YIG" evidence="2">
    <location>
        <begin position="1"/>
        <end position="77"/>
    </location>
</feature>
<protein>
    <submittedName>
        <fullName evidence="3">Putative endonuclease</fullName>
    </submittedName>
</protein>